<evidence type="ECO:0000313" key="1">
    <source>
        <dbReference type="EMBL" id="MBA0878961.1"/>
    </source>
</evidence>
<comment type="caution">
    <text evidence="1">The sequence shown here is derived from an EMBL/GenBank/DDBJ whole genome shotgun (WGS) entry which is preliminary data.</text>
</comment>
<reference evidence="1 2" key="1">
    <citation type="journal article" date="2019" name="Genome Biol. Evol.">
        <title>Insights into the evolution of the New World diploid cottons (Gossypium, subgenus Houzingenia) based on genome sequencing.</title>
        <authorList>
            <person name="Grover C.E."/>
            <person name="Arick M.A. 2nd"/>
            <person name="Thrash A."/>
            <person name="Conover J.L."/>
            <person name="Sanders W.S."/>
            <person name="Peterson D.G."/>
            <person name="Frelichowski J.E."/>
            <person name="Scheffler J.A."/>
            <person name="Scheffler B.E."/>
            <person name="Wendel J.F."/>
        </authorList>
    </citation>
    <scope>NUCLEOTIDE SEQUENCE [LARGE SCALE GENOMIC DNA]</scope>
    <source>
        <strain evidence="1">1</strain>
        <tissue evidence="1">Leaf</tissue>
    </source>
</reference>
<gene>
    <name evidence="1" type="ORF">Goshw_016158</name>
</gene>
<dbReference type="Proteomes" id="UP000593576">
    <property type="component" value="Unassembled WGS sequence"/>
</dbReference>
<accession>A0A7J9N6M2</accession>
<proteinExistence type="predicted"/>
<name>A0A7J9N6M2_GOSSC</name>
<sequence length="266" mass="30260">MRKAQKKVLKGVKASRSSPQVSHLLFADDYILFEEASRKGALVFKEILSEYKRCSGQCVNFNNSTVFFSKNTLEEERQLVVNLLRVRSSDELERYLGLPNMAGGKEVFIKAVLQVIPTYSMACFLLPKSLCDEMEGIGLLLKELSWRVGRGNAISIWTDRWIPGIEPESWYNRGGNGELELVSDLIDSTTKMWKTEIITTTFQIGIAQRILQIPLAITDCEGMQVWKGEHSGEFSVRSAYKLLQDASLDPRSYLVQAETKEFYRKL</sequence>
<dbReference type="AlphaFoldDB" id="A0A7J9N6M2"/>
<protein>
    <recommendedName>
        <fullName evidence="3">Reverse transcriptase domain-containing protein</fullName>
    </recommendedName>
</protein>
<evidence type="ECO:0000313" key="2">
    <source>
        <dbReference type="Proteomes" id="UP000593576"/>
    </source>
</evidence>
<dbReference type="OrthoDB" id="1936608at2759"/>
<evidence type="ECO:0008006" key="3">
    <source>
        <dbReference type="Google" id="ProtNLM"/>
    </source>
</evidence>
<dbReference type="PANTHER" id="PTHR33116">
    <property type="entry name" value="REVERSE TRANSCRIPTASE ZINC-BINDING DOMAIN-CONTAINING PROTEIN-RELATED-RELATED"/>
    <property type="match status" value="1"/>
</dbReference>
<dbReference type="PANTHER" id="PTHR33116:SF86">
    <property type="entry name" value="REVERSE TRANSCRIPTASE DOMAIN-CONTAINING PROTEIN"/>
    <property type="match status" value="1"/>
</dbReference>
<keyword evidence="2" id="KW-1185">Reference proteome</keyword>
<organism evidence="1 2">
    <name type="scientific">Gossypium schwendimanii</name>
    <name type="common">Cotton</name>
    <dbReference type="NCBI Taxonomy" id="34291"/>
    <lineage>
        <taxon>Eukaryota</taxon>
        <taxon>Viridiplantae</taxon>
        <taxon>Streptophyta</taxon>
        <taxon>Embryophyta</taxon>
        <taxon>Tracheophyta</taxon>
        <taxon>Spermatophyta</taxon>
        <taxon>Magnoliopsida</taxon>
        <taxon>eudicotyledons</taxon>
        <taxon>Gunneridae</taxon>
        <taxon>Pentapetalae</taxon>
        <taxon>rosids</taxon>
        <taxon>malvids</taxon>
        <taxon>Malvales</taxon>
        <taxon>Malvaceae</taxon>
        <taxon>Malvoideae</taxon>
        <taxon>Gossypium</taxon>
    </lineage>
</organism>
<dbReference type="EMBL" id="JABFAF010273563">
    <property type="protein sequence ID" value="MBA0878961.1"/>
    <property type="molecule type" value="Genomic_DNA"/>
</dbReference>